<keyword evidence="11 13" id="KW-0472">Membrane</keyword>
<name>A0A069DYD4_9HEMI</name>
<keyword evidence="8" id="KW-0067">ATP-binding</keyword>
<organism evidence="16">
    <name type="scientific">Panstrongylus megistus</name>
    <dbReference type="NCBI Taxonomy" id="65343"/>
    <lineage>
        <taxon>Eukaryota</taxon>
        <taxon>Metazoa</taxon>
        <taxon>Ecdysozoa</taxon>
        <taxon>Arthropoda</taxon>
        <taxon>Hexapoda</taxon>
        <taxon>Insecta</taxon>
        <taxon>Pterygota</taxon>
        <taxon>Neoptera</taxon>
        <taxon>Paraneoptera</taxon>
        <taxon>Hemiptera</taxon>
        <taxon>Heteroptera</taxon>
        <taxon>Panheteroptera</taxon>
        <taxon>Cimicomorpha</taxon>
        <taxon>Reduviidae</taxon>
        <taxon>Triatominae</taxon>
        <taxon>Panstrongylus</taxon>
    </lineage>
</organism>
<evidence type="ECO:0000256" key="6">
    <source>
        <dbReference type="ARBA" id="ARBA00022737"/>
    </source>
</evidence>
<dbReference type="InterPro" id="IPR011527">
    <property type="entry name" value="ABC1_TM_dom"/>
</dbReference>
<feature type="transmembrane region" description="Helical" evidence="13">
    <location>
        <begin position="74"/>
        <end position="92"/>
    </location>
</feature>
<feature type="transmembrane region" description="Helical" evidence="13">
    <location>
        <begin position="460"/>
        <end position="480"/>
    </location>
</feature>
<dbReference type="GO" id="GO:0016887">
    <property type="term" value="F:ATP hydrolysis activity"/>
    <property type="evidence" value="ECO:0007669"/>
    <property type="project" value="InterPro"/>
</dbReference>
<dbReference type="Pfam" id="PF00664">
    <property type="entry name" value="ABC_membrane"/>
    <property type="match status" value="2"/>
</dbReference>
<feature type="transmembrane region" description="Helical" evidence="13">
    <location>
        <begin position="1182"/>
        <end position="1204"/>
    </location>
</feature>
<feature type="transmembrane region" description="Helical" evidence="13">
    <location>
        <begin position="175"/>
        <end position="195"/>
    </location>
</feature>
<keyword evidence="5 13" id="KW-0812">Transmembrane</keyword>
<dbReference type="EMBL" id="GBGD01000092">
    <property type="protein sequence ID" value="JAC88797.1"/>
    <property type="molecule type" value="mRNA"/>
</dbReference>
<dbReference type="InterPro" id="IPR003593">
    <property type="entry name" value="AAA+_ATPase"/>
</dbReference>
<keyword evidence="4" id="KW-0813">Transport</keyword>
<dbReference type="Gene3D" id="3.40.50.300">
    <property type="entry name" value="P-loop containing nucleotide triphosphate hydrolases"/>
    <property type="match status" value="2"/>
</dbReference>
<feature type="transmembrane region" description="Helical" evidence="13">
    <location>
        <begin position="540"/>
        <end position="565"/>
    </location>
</feature>
<feature type="transmembrane region" description="Helical" evidence="13">
    <location>
        <begin position="571"/>
        <end position="590"/>
    </location>
</feature>
<evidence type="ECO:0000256" key="2">
    <source>
        <dbReference type="ARBA" id="ARBA00009726"/>
    </source>
</evidence>
<feature type="transmembrane region" description="Helical" evidence="13">
    <location>
        <begin position="329"/>
        <end position="349"/>
    </location>
</feature>
<dbReference type="InterPro" id="IPR017871">
    <property type="entry name" value="ABC_transporter-like_CS"/>
</dbReference>
<feature type="transmembrane region" description="Helical" evidence="13">
    <location>
        <begin position="361"/>
        <end position="382"/>
    </location>
</feature>
<dbReference type="GO" id="GO:0016020">
    <property type="term" value="C:membrane"/>
    <property type="evidence" value="ECO:0007669"/>
    <property type="project" value="UniProtKB-SubCell"/>
</dbReference>
<evidence type="ECO:0000313" key="16">
    <source>
        <dbReference type="EMBL" id="JAC88797.1"/>
    </source>
</evidence>
<dbReference type="InterPro" id="IPR003439">
    <property type="entry name" value="ABC_transporter-like_ATP-bd"/>
</dbReference>
<comment type="catalytic activity">
    <reaction evidence="12">
        <text>ATP + H2O + xenobioticSide 1 = ADP + phosphate + xenobioticSide 2.</text>
        <dbReference type="EC" id="7.6.2.2"/>
    </reaction>
</comment>
<keyword evidence="9" id="KW-1278">Translocase</keyword>
<keyword evidence="10 13" id="KW-1133">Transmembrane helix</keyword>
<dbReference type="InterPro" id="IPR050173">
    <property type="entry name" value="ABC_transporter_C-like"/>
</dbReference>
<feature type="transmembrane region" description="Helical" evidence="13">
    <location>
        <begin position="430"/>
        <end position="454"/>
    </location>
</feature>
<dbReference type="EC" id="7.6.2.2" evidence="3"/>
<feature type="transmembrane region" description="Helical" evidence="13">
    <location>
        <begin position="900"/>
        <end position="922"/>
    </location>
</feature>
<evidence type="ECO:0000256" key="4">
    <source>
        <dbReference type="ARBA" id="ARBA00022448"/>
    </source>
</evidence>
<dbReference type="InterPro" id="IPR027417">
    <property type="entry name" value="P-loop_NTPase"/>
</dbReference>
<dbReference type="Gene3D" id="1.20.1560.10">
    <property type="entry name" value="ABC transporter type 1, transmembrane domain"/>
    <property type="match status" value="2"/>
</dbReference>
<dbReference type="PANTHER" id="PTHR24223">
    <property type="entry name" value="ATP-BINDING CASSETTE SUB-FAMILY C"/>
    <property type="match status" value="1"/>
</dbReference>
<evidence type="ECO:0000259" key="14">
    <source>
        <dbReference type="PROSITE" id="PS50893"/>
    </source>
</evidence>
<feature type="transmembrane region" description="Helical" evidence="13">
    <location>
        <begin position="34"/>
        <end position="54"/>
    </location>
</feature>
<keyword evidence="6" id="KW-0677">Repeat</keyword>
<evidence type="ECO:0000256" key="5">
    <source>
        <dbReference type="ARBA" id="ARBA00022692"/>
    </source>
</evidence>
<evidence type="ECO:0000259" key="15">
    <source>
        <dbReference type="PROSITE" id="PS50929"/>
    </source>
</evidence>
<dbReference type="PANTHER" id="PTHR24223:SF330">
    <property type="entry name" value="ATP-BINDING CASSETTE SUB-FAMILY C MEMBER 10"/>
    <property type="match status" value="1"/>
</dbReference>
<evidence type="ECO:0000256" key="10">
    <source>
        <dbReference type="ARBA" id="ARBA00022989"/>
    </source>
</evidence>
<reference evidence="16" key="1">
    <citation type="journal article" date="2015" name="J. Med. Entomol.">
        <title>A Deep Insight Into the Sialotranscriptome of the Chagas Disease Vector, Panstrongylus megistus (Hemiptera: Heteroptera).</title>
        <authorList>
            <person name="Ribeiro J.M."/>
            <person name="Schwarz A."/>
            <person name="Francischetti I.M."/>
        </authorList>
    </citation>
    <scope>NUCLEOTIDE SEQUENCE</scope>
    <source>
        <tissue evidence="16">Salivary glands</tissue>
    </source>
</reference>
<dbReference type="PROSITE" id="PS50929">
    <property type="entry name" value="ABC_TM1F"/>
    <property type="match status" value="2"/>
</dbReference>
<dbReference type="Pfam" id="PF00005">
    <property type="entry name" value="ABC_tran"/>
    <property type="match status" value="2"/>
</dbReference>
<evidence type="ECO:0000256" key="12">
    <source>
        <dbReference type="ARBA" id="ARBA00034018"/>
    </source>
</evidence>
<dbReference type="InterPro" id="IPR036640">
    <property type="entry name" value="ABC1_TM_sf"/>
</dbReference>
<dbReference type="GO" id="GO:0005524">
    <property type="term" value="F:ATP binding"/>
    <property type="evidence" value="ECO:0007669"/>
    <property type="project" value="UniProtKB-KW"/>
</dbReference>
<dbReference type="FunFam" id="1.20.1560.10:FF:000037">
    <property type="entry name" value="ATP-binding cassette subfamily C member 10"/>
    <property type="match status" value="1"/>
</dbReference>
<feature type="domain" description="ABC transmembrane type-1" evidence="15">
    <location>
        <begin position="323"/>
        <end position="602"/>
    </location>
</feature>
<evidence type="ECO:0000256" key="9">
    <source>
        <dbReference type="ARBA" id="ARBA00022967"/>
    </source>
</evidence>
<evidence type="ECO:0000256" key="8">
    <source>
        <dbReference type="ARBA" id="ARBA00022840"/>
    </source>
</evidence>
<comment type="subcellular location">
    <subcellularLocation>
        <location evidence="1">Membrane</location>
        <topology evidence="1">Multi-pass membrane protein</topology>
    </subcellularLocation>
</comment>
<evidence type="ECO:0000256" key="13">
    <source>
        <dbReference type="SAM" id="Phobius"/>
    </source>
</evidence>
<dbReference type="SUPFAM" id="SSF90123">
    <property type="entry name" value="ABC transporter transmembrane region"/>
    <property type="match status" value="2"/>
</dbReference>
<feature type="domain" description="ABC transporter" evidence="14">
    <location>
        <begin position="637"/>
        <end position="861"/>
    </location>
</feature>
<feature type="transmembrane region" description="Helical" evidence="13">
    <location>
        <begin position="104"/>
        <end position="124"/>
    </location>
</feature>
<dbReference type="CDD" id="cd18598">
    <property type="entry name" value="ABC_6TM_MRP7_D1_like"/>
    <property type="match status" value="1"/>
</dbReference>
<feature type="domain" description="ABC transporter" evidence="14">
    <location>
        <begin position="1248"/>
        <end position="1479"/>
    </location>
</feature>
<keyword evidence="7" id="KW-0547">Nucleotide-binding</keyword>
<dbReference type="CDD" id="cd03244">
    <property type="entry name" value="ABCC_MRP_domain2"/>
    <property type="match status" value="1"/>
</dbReference>
<dbReference type="CDD" id="cd18605">
    <property type="entry name" value="ABC_6TM_MRP7_D2_like"/>
    <property type="match status" value="1"/>
</dbReference>
<feature type="transmembrane region" description="Helical" evidence="13">
    <location>
        <begin position="966"/>
        <end position="990"/>
    </location>
</feature>
<evidence type="ECO:0000256" key="1">
    <source>
        <dbReference type="ARBA" id="ARBA00004141"/>
    </source>
</evidence>
<proteinExistence type="evidence at transcript level"/>
<feature type="domain" description="ABC transmembrane type-1" evidence="15">
    <location>
        <begin position="914"/>
        <end position="1208"/>
    </location>
</feature>
<sequence>MDISDFTNWNWNDFCGKKSFQIWNYQYKDVDICFQYLCLQIPVLAIIATISAYYSGLLNYHVRRCKRDKWILRIRYLITLILAAIPVIRTYTEVTLYPNSLHSVDYLLSAIQCFAWLIHFSYLMSLSTHLSPSLRGPVVMGVLWSLNYILCWMNLHSNYLIIHQGPNSLLYSSRIPYIFSIMQISTQTLYLITLIPSGQHSPALRFRPIGAATQIAGEHSPLFGIFSRFREDLDPNYLGVAQDGWGCLGKLFFCWVNPLMKKGSACKLQSAEEIFDLPLSLTTSYLSMKLVAALNPFPSVGSSTPQVSLIRALHTCFWKEFYGIGLLKLLGDISGFCGPLLLHGLVSFIENKDEPVHHGYLYALGLCIASLIGAFCSSHFNYQMSVVGLKIRGALISVVYRKTLSLSTLTLSHLSTGEVVNYMSTDMDRIVNSCASFHAFWSIPFQLVVTLYLLYQQVQLSFLTGVAFTILLIPVNKYIATQIGKLSTQMMIHKDERIMLMSEILRGIRAIKFYVWEDLFISKIMGIRKKELKYLGGRKYLDAVCVYFWATTPVLISIFTFITYAYTGNKLTAPVVFTSIALLNMLIAPLNAFPWVLNGLTEAWVSIKRIEKLLQLPDLVLHDYYDQLNNEGNKGILSIRDGYFHWGETNFSLDSININISKGQFVGIIGPVGSGKSSILSAFLAELDKMSGFVSFADYEQGFAYVSQIPWLQRGTLQENILFGEPFVSQKYWAVMDACALLPDLDVLPGRDNTGIGDSGSTLSGGQKARIALARAVYQDKSIYLLDDILSAVDPHVARHILSHCICGLLKTKTRILCTHQTKYLVNADHVIVLNSGGIVRQGPPAEVLPDYVEHVTNMELETDGPFDTVKESKMVRTVSKDSILNEEERATGSLEFEVYGTYFLAIGICLWPIILASMILMQGSRNAVDWWLSYWVTNFNSSTGNHSHEEFLIEVDSNNETKYFIIIYAIIAGFNTIFTLLRAFLFAYGGLTAAKKMHKKLLNKIMTAKMIFFDTCSVGRILNRFSSDMYTVDDSLPFILNILLAQFFGLVGTIAMTVYGLPWICVVLTPLVPLYHNLQQHYRLTSRELKRLMSVTLSPLYGHFSETLQGLATIRAFGATSRFRRDNAYWLEANQKAQLSSSAAAQWLSLRLQLIGVAMITGVGMLAMIQHNLDFAQPGLIGLAISYALTLTGSLGGVVNAFVETEREMVSVERVRQYLKEKHDGLEGEQCISFVNPPFSWPSRGVVSFSNVFFRYRDHLPYSLRDVSFSTRPSERVAIVGRTGAGKSSIISALFRLAEIGEGTVTIDSVNTKLIALPDLRSRLSIIPQDPFIFEGTVKCNLDPHGKLTDGELWSALSKTQLAHTIRTLGGLETILKKGSLSVGQSQLLALTRAILQNNKVVCIDEATANVDDETDRLIQQTIRASFRQSTIITIAHRVRTIIDYDRVLVMGEGRVLEFDTPQNLLRNSSSYFYQLANESYQ</sequence>
<evidence type="ECO:0000256" key="11">
    <source>
        <dbReference type="ARBA" id="ARBA00023136"/>
    </source>
</evidence>
<feature type="transmembrane region" description="Helical" evidence="13">
    <location>
        <begin position="136"/>
        <end position="155"/>
    </location>
</feature>
<dbReference type="PROSITE" id="PS00211">
    <property type="entry name" value="ABC_TRANSPORTER_1"/>
    <property type="match status" value="1"/>
</dbReference>
<dbReference type="PROSITE" id="PS50893">
    <property type="entry name" value="ABC_TRANSPORTER_2"/>
    <property type="match status" value="2"/>
</dbReference>
<dbReference type="FunFam" id="3.40.50.300:FF:000997">
    <property type="entry name" value="Multidrug resistance-associated protein 1"/>
    <property type="match status" value="1"/>
</dbReference>
<dbReference type="SMART" id="SM00382">
    <property type="entry name" value="AAA"/>
    <property type="match status" value="2"/>
</dbReference>
<evidence type="ECO:0000256" key="3">
    <source>
        <dbReference type="ARBA" id="ARBA00012191"/>
    </source>
</evidence>
<evidence type="ECO:0000256" key="7">
    <source>
        <dbReference type="ARBA" id="ARBA00022741"/>
    </source>
</evidence>
<dbReference type="CDD" id="cd03250">
    <property type="entry name" value="ABCC_MRP_domain1"/>
    <property type="match status" value="1"/>
</dbReference>
<dbReference type="FunFam" id="1.20.1560.10:FF:000113">
    <property type="entry name" value="ABC transporter, putative"/>
    <property type="match status" value="1"/>
</dbReference>
<dbReference type="FunFam" id="3.40.50.300:FF:000163">
    <property type="entry name" value="Multidrug resistance-associated protein member 4"/>
    <property type="match status" value="1"/>
</dbReference>
<dbReference type="SUPFAM" id="SSF52540">
    <property type="entry name" value="P-loop containing nucleoside triphosphate hydrolases"/>
    <property type="match status" value="2"/>
</dbReference>
<accession>A0A069DYD4</accession>
<protein>
    <recommendedName>
        <fullName evidence="3">ABC-type xenobiotic transporter</fullName>
        <ecNumber evidence="3">7.6.2.2</ecNumber>
    </recommendedName>
</protein>
<feature type="transmembrane region" description="Helical" evidence="13">
    <location>
        <begin position="1043"/>
        <end position="1076"/>
    </location>
</feature>
<dbReference type="GO" id="GO:0008559">
    <property type="term" value="F:ABC-type xenobiotic transporter activity"/>
    <property type="evidence" value="ECO:0007669"/>
    <property type="project" value="UniProtKB-EC"/>
</dbReference>
<feature type="transmembrane region" description="Helical" evidence="13">
    <location>
        <begin position="1149"/>
        <end position="1170"/>
    </location>
</feature>
<comment type="similarity">
    <text evidence="2">Belongs to the ABC transporter superfamily. ABCC family. Conjugate transporter (TC 3.A.1.208) subfamily.</text>
</comment>